<dbReference type="SMART" id="SM00642">
    <property type="entry name" value="Aamy"/>
    <property type="match status" value="1"/>
</dbReference>
<dbReference type="GO" id="GO:0009313">
    <property type="term" value="P:oligosaccharide catabolic process"/>
    <property type="evidence" value="ECO:0007669"/>
    <property type="project" value="TreeGrafter"/>
</dbReference>
<evidence type="ECO:0000256" key="1">
    <source>
        <dbReference type="ARBA" id="ARBA00008061"/>
    </source>
</evidence>
<evidence type="ECO:0000256" key="2">
    <source>
        <dbReference type="ARBA" id="ARBA00022801"/>
    </source>
</evidence>
<proteinExistence type="inferred from homology"/>
<dbReference type="SUPFAM" id="SSF51445">
    <property type="entry name" value="(Trans)glycosidases"/>
    <property type="match status" value="1"/>
</dbReference>
<dbReference type="PANTHER" id="PTHR10357">
    <property type="entry name" value="ALPHA-AMYLASE FAMILY MEMBER"/>
    <property type="match status" value="1"/>
</dbReference>
<evidence type="ECO:0000259" key="4">
    <source>
        <dbReference type="SMART" id="SM00642"/>
    </source>
</evidence>
<dbReference type="InterPro" id="IPR017853">
    <property type="entry name" value="GH"/>
</dbReference>
<dbReference type="SUPFAM" id="SSF51011">
    <property type="entry name" value="Glycosyl hydrolase domain"/>
    <property type="match status" value="1"/>
</dbReference>
<dbReference type="EMBL" id="UGPG01000001">
    <property type="protein sequence ID" value="STY45077.1"/>
    <property type="molecule type" value="Genomic_DNA"/>
</dbReference>
<dbReference type="Gene3D" id="3.90.400.10">
    <property type="entry name" value="Oligo-1,6-glucosidase, Domain 2"/>
    <property type="match status" value="1"/>
</dbReference>
<sequence>MAGKWWQQAVIYQIYPKSFQDSNHDGIGDIQGIIQRLEHIADLGINTIWLNPIYTSPQVDNGYDVSDYTAIDPVFGTMTDVEQLIQAAHDRGIRVIFDFVLNHTSNQHIWFQKALEEPASDYHDYYVWQETPGGGKPNNWGSFFGGSVWEYVPSLGKSYFHLFAKEMPDLNWQNPQVREEMFQIAAFWAGKGVDGFRLDAFIHIAKADFSKQMSGEETYPIAEPYYANLPAVKVYLSEWIGRLKAHFPELFFLGEAASADATLAEEYCDPEADLCDAVISFRYFPEKEPTTRADLPKQFLPKSLDWQAFKKTMAQWQQADIYPVLYWNNHDLPRAISRFGDTGKWRERSQMMLAGLMYLQRGLPLLYYGEEIAMQQLVMLEITAFQEEAARDFLREGQEKSYDEQQLLEWASLTSKDASRGAMQWENTDYAGFSETAPWSGVNQEPDFTAASQQNRVTAFYRQLLKLKQTELFIAGNWEMIDTGELPLFGYRRKTKRQDAIVLANHSAETIEYSASLAEASILLANTADFQIKRDHIIVPPFGMIVFKTKGVEK</sequence>
<dbReference type="EC" id="3.2.1.10" evidence="5"/>
<reference evidence="5 6" key="1">
    <citation type="submission" date="2018-06" db="EMBL/GenBank/DDBJ databases">
        <authorList>
            <consortium name="Pathogen Informatics"/>
            <person name="Doyle S."/>
        </authorList>
    </citation>
    <scope>NUCLEOTIDE SEQUENCE [LARGE SCALE GENOMIC DNA]</scope>
    <source>
        <strain evidence="6">NCTC 10815</strain>
    </source>
</reference>
<dbReference type="InterPro" id="IPR006047">
    <property type="entry name" value="GH13_cat_dom"/>
</dbReference>
<dbReference type="PANTHER" id="PTHR10357:SF179">
    <property type="entry name" value="NEUTRAL AND BASIC AMINO ACID TRANSPORT PROTEIN RBAT"/>
    <property type="match status" value="1"/>
</dbReference>
<accession>A0A378MFC8</accession>
<dbReference type="FunFam" id="3.90.400.10:FF:000002">
    <property type="entry name" value="Sucrose isomerase"/>
    <property type="match status" value="1"/>
</dbReference>
<keyword evidence="3 5" id="KW-0326">Glycosidase</keyword>
<dbReference type="RefSeq" id="WP_115346177.1">
    <property type="nucleotide sequence ID" value="NZ_UGPG01000001.1"/>
</dbReference>
<evidence type="ECO:0000313" key="5">
    <source>
        <dbReference type="EMBL" id="STY45077.1"/>
    </source>
</evidence>
<comment type="similarity">
    <text evidence="1">Belongs to the glycosyl hydrolase 13 family.</text>
</comment>
<dbReference type="Pfam" id="PF00128">
    <property type="entry name" value="Alpha-amylase"/>
    <property type="match status" value="1"/>
</dbReference>
<dbReference type="InterPro" id="IPR045857">
    <property type="entry name" value="O16G_dom_2"/>
</dbReference>
<keyword evidence="2 5" id="KW-0378">Hydrolase</keyword>
<dbReference type="GO" id="GO:0004556">
    <property type="term" value="F:alpha-amylase activity"/>
    <property type="evidence" value="ECO:0007669"/>
    <property type="project" value="TreeGrafter"/>
</dbReference>
<evidence type="ECO:0000256" key="3">
    <source>
        <dbReference type="ARBA" id="ARBA00023295"/>
    </source>
</evidence>
<dbReference type="GO" id="GO:0004574">
    <property type="term" value="F:oligo-1,6-glucosidase activity"/>
    <property type="evidence" value="ECO:0007669"/>
    <property type="project" value="UniProtKB-EC"/>
</dbReference>
<evidence type="ECO:0000313" key="6">
    <source>
        <dbReference type="Proteomes" id="UP000254879"/>
    </source>
</evidence>
<organism evidence="5 6">
    <name type="scientific">Listeria grayi</name>
    <name type="common">Listeria murrayi</name>
    <dbReference type="NCBI Taxonomy" id="1641"/>
    <lineage>
        <taxon>Bacteria</taxon>
        <taxon>Bacillati</taxon>
        <taxon>Bacillota</taxon>
        <taxon>Bacilli</taxon>
        <taxon>Bacillales</taxon>
        <taxon>Listeriaceae</taxon>
        <taxon>Listeria</taxon>
    </lineage>
</organism>
<gene>
    <name evidence="5" type="primary">malL_1</name>
    <name evidence="5" type="ORF">NCTC10815_02452</name>
</gene>
<dbReference type="AlphaFoldDB" id="A0A378MFC8"/>
<protein>
    <submittedName>
        <fullName evidence="5">Oligo-1,6-glucosidase</fullName>
        <ecNumber evidence="5">3.2.1.10</ecNumber>
    </submittedName>
</protein>
<dbReference type="Gene3D" id="3.20.20.80">
    <property type="entry name" value="Glycosidases"/>
    <property type="match status" value="1"/>
</dbReference>
<name>A0A378MFC8_LISGR</name>
<dbReference type="Proteomes" id="UP000254879">
    <property type="component" value="Unassembled WGS sequence"/>
</dbReference>
<feature type="domain" description="Glycosyl hydrolase family 13 catalytic" evidence="4">
    <location>
        <begin position="13"/>
        <end position="395"/>
    </location>
</feature>
<dbReference type="CDD" id="cd11333">
    <property type="entry name" value="AmyAc_SI_OligoGlu_DGase"/>
    <property type="match status" value="1"/>
</dbReference>